<feature type="coiled-coil region" evidence="6">
    <location>
        <begin position="564"/>
        <end position="613"/>
    </location>
</feature>
<dbReference type="EMBL" id="CP038254">
    <property type="protein sequence ID" value="QBR83048.1"/>
    <property type="molecule type" value="Genomic_DNA"/>
</dbReference>
<comment type="catalytic activity">
    <reaction evidence="4">
        <text>L-threonyl-[protein] + acetyl-CoA = O-acetyl-L-threonyl-[protein] + CoA</text>
        <dbReference type="Rhea" id="RHEA:65340"/>
        <dbReference type="Rhea" id="RHEA-COMP:11060"/>
        <dbReference type="Rhea" id="RHEA-COMP:16780"/>
        <dbReference type="ChEBI" id="CHEBI:30013"/>
        <dbReference type="ChEBI" id="CHEBI:57287"/>
        <dbReference type="ChEBI" id="CHEBI:57288"/>
        <dbReference type="ChEBI" id="CHEBI:141025"/>
    </reaction>
    <physiologicalReaction direction="left-to-right" evidence="4">
        <dbReference type="Rhea" id="RHEA:65341"/>
    </physiologicalReaction>
</comment>
<dbReference type="RefSeq" id="WP_135059542.1">
    <property type="nucleotide sequence ID" value="NZ_CP038254.1"/>
</dbReference>
<evidence type="ECO:0000256" key="4">
    <source>
        <dbReference type="ARBA" id="ARBA00048364"/>
    </source>
</evidence>
<keyword evidence="1" id="KW-0808">Transferase</keyword>
<dbReference type="Gene3D" id="3.30.2430.10">
    <property type="entry name" value="phosphothreonine lyase"/>
    <property type="match status" value="1"/>
</dbReference>
<dbReference type="InterPro" id="IPR038498">
    <property type="entry name" value="OspF/SpvC_sf"/>
</dbReference>
<dbReference type="InterPro" id="IPR005083">
    <property type="entry name" value="YopJ-like"/>
</dbReference>
<evidence type="ECO:0000256" key="2">
    <source>
        <dbReference type="ARBA" id="ARBA00023315"/>
    </source>
</evidence>
<keyword evidence="6" id="KW-0175">Coiled coil</keyword>
<gene>
    <name evidence="7" type="ORF">E3983_00960</name>
</gene>
<dbReference type="GO" id="GO:0016746">
    <property type="term" value="F:acyltransferase activity"/>
    <property type="evidence" value="ECO:0007669"/>
    <property type="project" value="UniProtKB-KW"/>
</dbReference>
<evidence type="ECO:0000313" key="7">
    <source>
        <dbReference type="EMBL" id="QBR83048.1"/>
    </source>
</evidence>
<organism evidence="7 8">
    <name type="scientific">Legionella israelensis</name>
    <dbReference type="NCBI Taxonomy" id="454"/>
    <lineage>
        <taxon>Bacteria</taxon>
        <taxon>Pseudomonadati</taxon>
        <taxon>Pseudomonadota</taxon>
        <taxon>Gammaproteobacteria</taxon>
        <taxon>Legionellales</taxon>
        <taxon>Legionellaceae</taxon>
        <taxon>Legionella</taxon>
    </lineage>
</organism>
<reference evidence="7 8" key="1">
    <citation type="submission" date="2019-03" db="EMBL/GenBank/DDBJ databases">
        <title>Diverse conjugative elements silence natural transformation in Legionella species.</title>
        <authorList>
            <person name="Durieux I."/>
            <person name="Ginevra C."/>
            <person name="Attaiech L."/>
            <person name="Picq K."/>
            <person name="Juan P.A."/>
            <person name="Jarraud S."/>
            <person name="Charpentier X."/>
        </authorList>
    </citation>
    <scope>NUCLEOTIDE SEQUENCE [LARGE SCALE GENOMIC DNA]</scope>
    <source>
        <strain evidence="7 8">HL-0427-4011</strain>
    </source>
</reference>
<dbReference type="Proteomes" id="UP000295517">
    <property type="component" value="Chromosome"/>
</dbReference>
<name>A0AAX1ED84_9GAMM</name>
<proteinExistence type="inferred from homology"/>
<accession>A0AAX1ED84</accession>
<evidence type="ECO:0000256" key="5">
    <source>
        <dbReference type="ARBA" id="ARBA00048662"/>
    </source>
</evidence>
<evidence type="ECO:0000313" key="8">
    <source>
        <dbReference type="Proteomes" id="UP000295517"/>
    </source>
</evidence>
<evidence type="ECO:0000256" key="3">
    <source>
        <dbReference type="ARBA" id="ARBA00023785"/>
    </source>
</evidence>
<protein>
    <submittedName>
        <fullName evidence="7">Uncharacterized protein</fullName>
    </submittedName>
</protein>
<comment type="similarity">
    <text evidence="3">Belongs to the acetyltransferase YopJ family.</text>
</comment>
<sequence length="1317" mass="153207">MKINSIQLAQLIIYCHKQKPFFTQDETEVNEENELFSLISHEDVEGLSYWLFFHSFIKHKIEKIFNDKTCSIKNPSYDVQEQVSNILLAFMKEQKSKKTLAKFASSDFSATGYLDLDSEIRVLSSKLNGEQKIVNQSILPFLNSKNRRNQDLMRSLNLVLISCPDYASDSTVRKLAKNIAGLAKGERKQFYYYHLAEEHAIGFDVERDKNGQYNIFCFESAADPRHLETVDLLYKSLSQMGVSFKFKSCRSQLQRDGYNCSIYVLAALTEFAKYEQVFEYISEDYEEDMELGKLKETVMPGAMMKAGRRISLDVMDKISWVPLSALPTKIILMSQSYESMKEALKTSKDFDLDEDIFIERHKKKYRYDSAHHSSTKYINQRRSSIRQSLQFHGKHLTEEAYQEYVKDLPLLPMIDNGIELDFKKEITNNDTMSLDEKIDYIERLFLSITKRAELTKYLWKNPLQYITPTQFKSLLLLRNEYLFLISQKPQNEMASYFKNNDESILAYRLERWSTQQPGLNNIEPLQNLFKRHFSREFVVNYYQNSHGMEFEDLKIKNPLFPLLNDSASINAKVLLDTLNALENEYRNAEGKTLYNLEKKLSLIEEVFNKIENENKKVDFILASDTLDNMTLLQSIESMEAYVLTADKRFYYMNKKAKEPLVEIPLDEHQVEDMIAAYAKTSEEADEGLPQFPSAEEKSKCLIKAIPLHLLDAITSITHHNPYTEAEIKRIYTNEALKEAYLQLWRQLFDIDIDLSLRKLRYKKELFALEIPKMLEGQTNPFKSLVNQLVSEDILIYCRIQLKEELPQTFLEAMSHHSFMVKSLRSAESIGRKLKDIEENILRPQDVSFSLTEKMDYLQILSEQVLSKQLQKEEEYFYLEQIANAYLILLNDDENNGHWMVSSEHISAECMLLPLLGADKQKALTVANILERLNYSAQLLVKLQLLDIAFNMIVNSEGLYAQEEGVEDYSSQQLSDISILQEAYIELLRKQPYDPNAKKFNNYLRDTVKNSSLMGFILPGTEEQTQQKRQSFLAQLLEGKERPLSKTSPITNDSIKNKTGTGSDKSVYLEYASNTFFKMVTSFAHMFKTEKFEDILTAYFQHIPQATSHAPMKKYQIEEHSSLNFKLKTFHFSDFMPERSRWIVYERYYPPVKSINEFDWKLNFAIHKDDLLKAFLIIADCARSFKLGTFKLMSQKQANCIQSEKDLKMLGREAVIYCNANPELDSKQWVKIISVIEDRLKQAGIRPSTDVSPASNRKLGKYTSYTHGAWTVKRMDVPFDKGIRETALEDEDLFDAYQYDEATESIILKEQKILASFP</sequence>
<evidence type="ECO:0000256" key="1">
    <source>
        <dbReference type="ARBA" id="ARBA00022679"/>
    </source>
</evidence>
<comment type="catalytic activity">
    <reaction evidence="5">
        <text>L-seryl-[protein] + acetyl-CoA = O-acetyl-L-seryl-[protein] + CoA</text>
        <dbReference type="Rhea" id="RHEA:59392"/>
        <dbReference type="Rhea" id="RHEA-COMP:9863"/>
        <dbReference type="Rhea" id="RHEA-COMP:15352"/>
        <dbReference type="ChEBI" id="CHEBI:29999"/>
        <dbReference type="ChEBI" id="CHEBI:57287"/>
        <dbReference type="ChEBI" id="CHEBI:57288"/>
        <dbReference type="ChEBI" id="CHEBI:141128"/>
    </reaction>
    <physiologicalReaction direction="left-to-right" evidence="5">
        <dbReference type="Rhea" id="RHEA:59393"/>
    </physiologicalReaction>
</comment>
<dbReference type="Pfam" id="PF03421">
    <property type="entry name" value="Acetyltransf_14"/>
    <property type="match status" value="1"/>
</dbReference>
<evidence type="ECO:0000256" key="6">
    <source>
        <dbReference type="SAM" id="Coils"/>
    </source>
</evidence>
<keyword evidence="2" id="KW-0012">Acyltransferase</keyword>